<keyword evidence="3" id="KW-0808">Transferase</keyword>
<organism evidence="3 4">
    <name type="scientific">Sphingobacterium allocomposti</name>
    <dbReference type="NCBI Taxonomy" id="415956"/>
    <lineage>
        <taxon>Bacteria</taxon>
        <taxon>Pseudomonadati</taxon>
        <taxon>Bacteroidota</taxon>
        <taxon>Sphingobacteriia</taxon>
        <taxon>Sphingobacteriales</taxon>
        <taxon>Sphingobacteriaceae</taxon>
        <taxon>Sphingobacterium</taxon>
    </lineage>
</organism>
<dbReference type="CDD" id="cd03822">
    <property type="entry name" value="GT4_mannosyltransferase-like"/>
    <property type="match status" value="1"/>
</dbReference>
<dbReference type="PANTHER" id="PTHR12526">
    <property type="entry name" value="GLYCOSYLTRANSFERASE"/>
    <property type="match status" value="1"/>
</dbReference>
<dbReference type="InterPro" id="IPR028098">
    <property type="entry name" value="Glyco_trans_4-like_N"/>
</dbReference>
<proteinExistence type="predicted"/>
<sequence length="753" mass="85603">MKIAYISTYVPRQCGIATFTNDLIKAVYYNDHQQVIDQHVFAVSDEKGAYDYPSEVVYEIEQGSRQHYIGAASIINSGAYDVCLLEHEYGIYGGNSGGYILSLLKRLRIPLLVNLHTVLENPSVDEKAVLEEIVQRADKLIVMTTYAVGILQRVYSVPLSKIVVIPHGVPSYPLGNREAKSALGLAGKRVLLTFGFLSRNKGIDVAIKALQEVVRRFPDVVYLVVGRTHPNVLKHEGEEYRHHLHALVDELGLRQHVVFDNSFIENERLATYLSACDIYITPYLNEAQITSGTLSFAMGAGACVISTPYWHAKEALAKGRGILFNFKDHEGLSRELVHLLEDDRRLQAVRTRVAGLKFDLSWNKLALQYMELFLESRQQYVFDQDKKSHNKKLELPPLDLQHVRRLTNQVGIIQHATYATPNYHHGYCLDDNARALLLALMVQEDHPDRDVMDLISTYVSYIHYAQRADGNFKNFMSFDNRFLEDVGSEDAFGRCIWALGYLVRSRTNASFHQIGKEMFERARPHLQKLRSIRAIAYCVLGVAHYLEQAPQHEGFIAELRGLVQFICHEFNANKGVDWEWFEKIVSYDNAIIPTALLRANVYLHMDDVEQIALASASFLDGILFRKQELSLIGNDGWYAAGSPLAEFGQQPIEVYSTMLMYEELYKIDRRPIYRERVERSYQWFLGGNDLQLNLFDKETGGCCDGLESYGVNRNQGAESTITFWLSTVHMYRALKNHPLAKSSASKSSTFTVA</sequence>
<protein>
    <submittedName>
        <fullName evidence="3">Glycosyltransferase involved in cell wall biosynthesis</fullName>
    </submittedName>
</protein>
<evidence type="ECO:0000313" key="4">
    <source>
        <dbReference type="Proteomes" id="UP000325105"/>
    </source>
</evidence>
<accession>A0A5S5DQH2</accession>
<dbReference type="Pfam" id="PF13439">
    <property type="entry name" value="Glyco_transf_4"/>
    <property type="match status" value="1"/>
</dbReference>
<keyword evidence="4" id="KW-1185">Reference proteome</keyword>
<feature type="domain" description="Glycosyl transferase family 1" evidence="1">
    <location>
        <begin position="185"/>
        <end position="347"/>
    </location>
</feature>
<feature type="domain" description="Glycosyltransferase subfamily 4-like N-terminal" evidence="2">
    <location>
        <begin position="100"/>
        <end position="169"/>
    </location>
</feature>
<dbReference type="SUPFAM" id="SSF53756">
    <property type="entry name" value="UDP-Glycosyltransferase/glycogen phosphorylase"/>
    <property type="match status" value="1"/>
</dbReference>
<dbReference type="Gene3D" id="3.40.50.2000">
    <property type="entry name" value="Glycogen Phosphorylase B"/>
    <property type="match status" value="2"/>
</dbReference>
<reference evidence="3 4" key="1">
    <citation type="submission" date="2019-07" db="EMBL/GenBank/DDBJ databases">
        <title>Genomic Encyclopedia of Archaeal and Bacterial Type Strains, Phase II (KMG-II): from individual species to whole genera.</title>
        <authorList>
            <person name="Goeker M."/>
        </authorList>
    </citation>
    <scope>NUCLEOTIDE SEQUENCE [LARGE SCALE GENOMIC DNA]</scope>
    <source>
        <strain evidence="3 4">DSM 18850</strain>
    </source>
</reference>
<gene>
    <name evidence="3" type="ORF">BC792_104144</name>
</gene>
<evidence type="ECO:0000259" key="2">
    <source>
        <dbReference type="Pfam" id="PF13439"/>
    </source>
</evidence>
<dbReference type="RefSeq" id="WP_148907838.1">
    <property type="nucleotide sequence ID" value="NZ_VNHX01000004.1"/>
</dbReference>
<name>A0A5S5DQH2_9SPHI</name>
<comment type="caution">
    <text evidence="3">The sequence shown here is derived from an EMBL/GenBank/DDBJ whole genome shotgun (WGS) entry which is preliminary data.</text>
</comment>
<dbReference type="OrthoDB" id="9765330at2"/>
<evidence type="ECO:0000313" key="3">
    <source>
        <dbReference type="EMBL" id="TYP96919.1"/>
    </source>
</evidence>
<evidence type="ECO:0000259" key="1">
    <source>
        <dbReference type="Pfam" id="PF00534"/>
    </source>
</evidence>
<dbReference type="GO" id="GO:0016757">
    <property type="term" value="F:glycosyltransferase activity"/>
    <property type="evidence" value="ECO:0007669"/>
    <property type="project" value="UniProtKB-ARBA"/>
</dbReference>
<dbReference type="EMBL" id="VNHX01000004">
    <property type="protein sequence ID" value="TYP96919.1"/>
    <property type="molecule type" value="Genomic_DNA"/>
</dbReference>
<dbReference type="Pfam" id="PF00534">
    <property type="entry name" value="Glycos_transf_1"/>
    <property type="match status" value="1"/>
</dbReference>
<dbReference type="Proteomes" id="UP000325105">
    <property type="component" value="Unassembled WGS sequence"/>
</dbReference>
<dbReference type="PANTHER" id="PTHR12526:SF572">
    <property type="entry name" value="BLL5144 PROTEIN"/>
    <property type="match status" value="1"/>
</dbReference>
<dbReference type="InterPro" id="IPR001296">
    <property type="entry name" value="Glyco_trans_1"/>
</dbReference>
<dbReference type="AlphaFoldDB" id="A0A5S5DQH2"/>